<protein>
    <submittedName>
        <fullName evidence="5">2-oxoglutarate ferredoxin oxidoreductase subunit delta</fullName>
    </submittedName>
</protein>
<evidence type="ECO:0000256" key="1">
    <source>
        <dbReference type="ARBA" id="ARBA00022723"/>
    </source>
</evidence>
<evidence type="ECO:0000256" key="2">
    <source>
        <dbReference type="ARBA" id="ARBA00023004"/>
    </source>
</evidence>
<keyword evidence="2" id="KW-0408">Iron</keyword>
<reference evidence="5 6" key="1">
    <citation type="submission" date="2018-07" db="EMBL/GenBank/DDBJ databases">
        <title>Freshwater and sediment microbial communities from various areas in North America, analyzing microbe dynamics in response to fracking.</title>
        <authorList>
            <person name="Lamendella R."/>
        </authorList>
    </citation>
    <scope>NUCLEOTIDE SEQUENCE [LARGE SCALE GENOMIC DNA]</scope>
    <source>
        <strain evidence="5 6">160A</strain>
    </source>
</reference>
<dbReference type="SUPFAM" id="SSF54862">
    <property type="entry name" value="4Fe-4S ferredoxins"/>
    <property type="match status" value="1"/>
</dbReference>
<keyword evidence="1" id="KW-0479">Metal-binding</keyword>
<evidence type="ECO:0000313" key="5">
    <source>
        <dbReference type="EMBL" id="RCW30818.1"/>
    </source>
</evidence>
<dbReference type="Proteomes" id="UP000252733">
    <property type="component" value="Unassembled WGS sequence"/>
</dbReference>
<name>A0A2T0XP05_9BACT</name>
<comment type="caution">
    <text evidence="5">The sequence shown here is derived from an EMBL/GenBank/DDBJ whole genome shotgun (WGS) entry which is preliminary data.</text>
</comment>
<sequence>MAKMIGAIEVDIETCKGCSLCVEACPTDVIALADEVNGKGYNYAYMANPDACNGCTNCALVCPDSCITVYRKKVEMA</sequence>
<organism evidence="5 6">
    <name type="scientific">Marinilabilia salmonicolor</name>
    <dbReference type="NCBI Taxonomy" id="989"/>
    <lineage>
        <taxon>Bacteria</taxon>
        <taxon>Pseudomonadati</taxon>
        <taxon>Bacteroidota</taxon>
        <taxon>Bacteroidia</taxon>
        <taxon>Marinilabiliales</taxon>
        <taxon>Marinilabiliaceae</taxon>
        <taxon>Marinilabilia</taxon>
    </lineage>
</organism>
<dbReference type="GO" id="GO:0051536">
    <property type="term" value="F:iron-sulfur cluster binding"/>
    <property type="evidence" value="ECO:0007669"/>
    <property type="project" value="UniProtKB-KW"/>
</dbReference>
<feature type="domain" description="4Fe-4S ferredoxin-type" evidence="4">
    <location>
        <begin position="6"/>
        <end position="35"/>
    </location>
</feature>
<dbReference type="InterPro" id="IPR017896">
    <property type="entry name" value="4Fe4S_Fe-S-bd"/>
</dbReference>
<gene>
    <name evidence="5" type="ORF">DFO77_12036</name>
</gene>
<dbReference type="AlphaFoldDB" id="A0A2T0XP05"/>
<dbReference type="PANTHER" id="PTHR43122:SF2">
    <property type="entry name" value="FERREDOXIN SUBUNIT OF PYRUVATE:FLAVODOXIN OXIDOREDUCTASE"/>
    <property type="match status" value="1"/>
</dbReference>
<dbReference type="EMBL" id="QPIZ01000020">
    <property type="protein sequence ID" value="RCW30818.1"/>
    <property type="molecule type" value="Genomic_DNA"/>
</dbReference>
<evidence type="ECO:0000313" key="6">
    <source>
        <dbReference type="Proteomes" id="UP000252733"/>
    </source>
</evidence>
<accession>A0A2T0XP05</accession>
<dbReference type="Gene3D" id="3.30.70.20">
    <property type="match status" value="1"/>
</dbReference>
<dbReference type="RefSeq" id="WP_010662740.1">
    <property type="nucleotide sequence ID" value="NZ_PVTS01000005.1"/>
</dbReference>
<dbReference type="GO" id="GO:0046872">
    <property type="term" value="F:metal ion binding"/>
    <property type="evidence" value="ECO:0007669"/>
    <property type="project" value="UniProtKB-KW"/>
</dbReference>
<proteinExistence type="predicted"/>
<feature type="domain" description="4Fe-4S ferredoxin-type" evidence="4">
    <location>
        <begin position="43"/>
        <end position="72"/>
    </location>
</feature>
<evidence type="ECO:0000256" key="3">
    <source>
        <dbReference type="ARBA" id="ARBA00023014"/>
    </source>
</evidence>
<dbReference type="OrthoDB" id="9804603at2"/>
<dbReference type="PROSITE" id="PS51379">
    <property type="entry name" value="4FE4S_FER_2"/>
    <property type="match status" value="2"/>
</dbReference>
<dbReference type="InterPro" id="IPR017900">
    <property type="entry name" value="4Fe4S_Fe_S_CS"/>
</dbReference>
<dbReference type="STRING" id="1168289.GCA_000259075_00942"/>
<dbReference type="PROSITE" id="PS00198">
    <property type="entry name" value="4FE4S_FER_1"/>
    <property type="match status" value="2"/>
</dbReference>
<dbReference type="Pfam" id="PF12838">
    <property type="entry name" value="Fer4_7"/>
    <property type="match status" value="1"/>
</dbReference>
<dbReference type="PANTHER" id="PTHR43122">
    <property type="entry name" value="FERREDOXIN SUBUNIT OF PYRUVATE:FLAVODOXIN OXIDOREDUCTASE-RELATED"/>
    <property type="match status" value="1"/>
</dbReference>
<keyword evidence="6" id="KW-1185">Reference proteome</keyword>
<evidence type="ECO:0000259" key="4">
    <source>
        <dbReference type="PROSITE" id="PS51379"/>
    </source>
</evidence>
<keyword evidence="3" id="KW-0411">Iron-sulfur</keyword>